<protein>
    <submittedName>
        <fullName evidence="1 2">Uncharacterized protein</fullName>
    </submittedName>
</protein>
<evidence type="ECO:0000313" key="3">
    <source>
        <dbReference type="Proteomes" id="UP000001555"/>
    </source>
</evidence>
<dbReference type="HOGENOM" id="CLU_1827437_0_0_1"/>
<name>B7PRP7_IXOSC</name>
<dbReference type="EnsemblMetazoa" id="ISCW007943-RA">
    <property type="protein sequence ID" value="ISCW007943-PA"/>
    <property type="gene ID" value="ISCW007943"/>
</dbReference>
<dbReference type="Proteomes" id="UP000001555">
    <property type="component" value="Unassembled WGS sequence"/>
</dbReference>
<accession>B7PRP7</accession>
<organism>
    <name type="scientific">Ixodes scapularis</name>
    <name type="common">Black-legged tick</name>
    <name type="synonym">Deer tick</name>
    <dbReference type="NCBI Taxonomy" id="6945"/>
    <lineage>
        <taxon>Eukaryota</taxon>
        <taxon>Metazoa</taxon>
        <taxon>Ecdysozoa</taxon>
        <taxon>Arthropoda</taxon>
        <taxon>Chelicerata</taxon>
        <taxon>Arachnida</taxon>
        <taxon>Acari</taxon>
        <taxon>Parasitiformes</taxon>
        <taxon>Ixodida</taxon>
        <taxon>Ixodoidea</taxon>
        <taxon>Ixodidae</taxon>
        <taxon>Ixodinae</taxon>
        <taxon>Ixodes</taxon>
    </lineage>
</organism>
<dbReference type="PaxDb" id="6945-B7PRP7"/>
<dbReference type="InParanoid" id="B7PRP7"/>
<dbReference type="EMBL" id="DS774121">
    <property type="protein sequence ID" value="EEC09269.1"/>
    <property type="molecule type" value="Genomic_DNA"/>
</dbReference>
<gene>
    <name evidence="1" type="ORF">IscW_ISCW007943</name>
</gene>
<evidence type="ECO:0000313" key="2">
    <source>
        <dbReference type="EnsemblMetazoa" id="ISCW007943-PA"/>
    </source>
</evidence>
<evidence type="ECO:0000313" key="1">
    <source>
        <dbReference type="EMBL" id="EEC09269.1"/>
    </source>
</evidence>
<keyword evidence="3" id="KW-1185">Reference proteome</keyword>
<reference evidence="1 3" key="1">
    <citation type="submission" date="2008-03" db="EMBL/GenBank/DDBJ databases">
        <title>Annotation of Ixodes scapularis.</title>
        <authorList>
            <consortium name="Ixodes scapularis Genome Project Consortium"/>
            <person name="Caler E."/>
            <person name="Hannick L.I."/>
            <person name="Bidwell S."/>
            <person name="Joardar V."/>
            <person name="Thiagarajan M."/>
            <person name="Amedeo P."/>
            <person name="Galinsky K.J."/>
            <person name="Schobel S."/>
            <person name="Inman J."/>
            <person name="Hostetler J."/>
            <person name="Miller J."/>
            <person name="Hammond M."/>
            <person name="Megy K."/>
            <person name="Lawson D."/>
            <person name="Kodira C."/>
            <person name="Sutton G."/>
            <person name="Meyer J."/>
            <person name="Hill C.A."/>
            <person name="Birren B."/>
            <person name="Nene V."/>
            <person name="Collins F."/>
            <person name="Alarcon-Chaidez F."/>
            <person name="Wikel S."/>
            <person name="Strausberg R."/>
        </authorList>
    </citation>
    <scope>NUCLEOTIDE SEQUENCE [LARGE SCALE GENOMIC DNA]</scope>
    <source>
        <strain evidence="3">Wikel</strain>
        <strain evidence="1">Wikel colony</strain>
    </source>
</reference>
<sequence length="141" mass="15947">MAAFVPSAWTIPHPYNPKSYLLICKHLLALPKTEGAVRIPTTTRPTQADFPQSAASGNWFLRLFCLWQARHWPLLSTFHRNSRQCWKCHLRRRCTGMPLVTAPHVECLSLPLLNVEGKPLKARCNLFSGPSRGMWSGGAIR</sequence>
<reference evidence="2" key="2">
    <citation type="submission" date="2020-05" db="UniProtKB">
        <authorList>
            <consortium name="EnsemblMetazoa"/>
        </authorList>
    </citation>
    <scope>IDENTIFICATION</scope>
    <source>
        <strain evidence="2">wikel</strain>
    </source>
</reference>
<dbReference type="VEuPathDB" id="VectorBase:ISCI007943"/>
<proteinExistence type="predicted"/>
<dbReference type="AlphaFoldDB" id="B7PRP7"/>
<dbReference type="EMBL" id="ABJB010262157">
    <property type="status" value="NOT_ANNOTATED_CDS"/>
    <property type="molecule type" value="Genomic_DNA"/>
</dbReference>
<dbReference type="VEuPathDB" id="VectorBase:ISCW007943"/>